<dbReference type="EMBL" id="OBEK01000003">
    <property type="protein sequence ID" value="SNZ14210.1"/>
    <property type="molecule type" value="Genomic_DNA"/>
</dbReference>
<dbReference type="RefSeq" id="WP_097042185.1">
    <property type="nucleotide sequence ID" value="NZ_OBEK01000003.1"/>
</dbReference>
<dbReference type="Gene3D" id="3.90.75.20">
    <property type="match status" value="1"/>
</dbReference>
<dbReference type="InterPro" id="IPR010902">
    <property type="entry name" value="NUMOD4"/>
</dbReference>
<dbReference type="Pfam" id="PF07463">
    <property type="entry name" value="NUMOD4"/>
    <property type="match status" value="1"/>
</dbReference>
<dbReference type="SUPFAM" id="SSF54060">
    <property type="entry name" value="His-Me finger endonucleases"/>
    <property type="match status" value="1"/>
</dbReference>
<name>A0A285NXK0_9BACI</name>
<dbReference type="GO" id="GO:0016788">
    <property type="term" value="F:hydrolase activity, acting on ester bonds"/>
    <property type="evidence" value="ECO:0007669"/>
    <property type="project" value="InterPro"/>
</dbReference>
<proteinExistence type="predicted"/>
<gene>
    <name evidence="2" type="ORF">SAMN05421503_2265</name>
</gene>
<accession>A0A285NXK0</accession>
<reference evidence="3" key="1">
    <citation type="submission" date="2017-09" db="EMBL/GenBank/DDBJ databases">
        <authorList>
            <person name="Varghese N."/>
            <person name="Submissions S."/>
        </authorList>
    </citation>
    <scope>NUCLEOTIDE SEQUENCE [LARGE SCALE GENOMIC DNA]</scope>
    <source>
        <strain evidence="3">CGMCC 1.8913</strain>
    </source>
</reference>
<dbReference type="InterPro" id="IPR044925">
    <property type="entry name" value="His-Me_finger_sf"/>
</dbReference>
<evidence type="ECO:0000313" key="3">
    <source>
        <dbReference type="Proteomes" id="UP000219356"/>
    </source>
</evidence>
<feature type="domain" description="NUMOD4" evidence="1">
    <location>
        <begin position="7"/>
        <end position="47"/>
    </location>
</feature>
<dbReference type="OrthoDB" id="2629471at2"/>
<evidence type="ECO:0000259" key="1">
    <source>
        <dbReference type="Pfam" id="PF07463"/>
    </source>
</evidence>
<sequence>MEEIKRSIKNYEEQYEITSSGRIISKHTNKARHKKGDEHGYTHVHLSKNGIRKLYRTFDVWKENFPELDTTEYKGLKLIK</sequence>
<organism evidence="2 3">
    <name type="scientific">Terribacillus aidingensis</name>
    <dbReference type="NCBI Taxonomy" id="586416"/>
    <lineage>
        <taxon>Bacteria</taxon>
        <taxon>Bacillati</taxon>
        <taxon>Bacillota</taxon>
        <taxon>Bacilli</taxon>
        <taxon>Bacillales</taxon>
        <taxon>Bacillaceae</taxon>
        <taxon>Terribacillus</taxon>
    </lineage>
</organism>
<protein>
    <recommendedName>
        <fullName evidence="1">NUMOD4 domain-containing protein</fullName>
    </recommendedName>
</protein>
<dbReference type="Proteomes" id="UP000219356">
    <property type="component" value="Unassembled WGS sequence"/>
</dbReference>
<keyword evidence="3" id="KW-1185">Reference proteome</keyword>
<evidence type="ECO:0000313" key="2">
    <source>
        <dbReference type="EMBL" id="SNZ14210.1"/>
    </source>
</evidence>
<dbReference type="AlphaFoldDB" id="A0A285NXK0"/>